<keyword evidence="2" id="KW-1185">Reference proteome</keyword>
<proteinExistence type="predicted"/>
<comment type="caution">
    <text evidence="1">The sequence shown here is derived from an EMBL/GenBank/DDBJ whole genome shotgun (WGS) entry which is preliminary data.</text>
</comment>
<dbReference type="EMBL" id="BAAATR010000063">
    <property type="protein sequence ID" value="GAA2278436.1"/>
    <property type="molecule type" value="Genomic_DNA"/>
</dbReference>
<accession>A0ABP5RYB4</accession>
<evidence type="ECO:0000313" key="1">
    <source>
        <dbReference type="EMBL" id="GAA2278436.1"/>
    </source>
</evidence>
<organism evidence="1 2">
    <name type="scientific">Kitasatospora cystarginea</name>
    <dbReference type="NCBI Taxonomy" id="58350"/>
    <lineage>
        <taxon>Bacteria</taxon>
        <taxon>Bacillati</taxon>
        <taxon>Actinomycetota</taxon>
        <taxon>Actinomycetes</taxon>
        <taxon>Kitasatosporales</taxon>
        <taxon>Streptomycetaceae</taxon>
        <taxon>Kitasatospora</taxon>
    </lineage>
</organism>
<reference evidence="2" key="1">
    <citation type="journal article" date="2019" name="Int. J. Syst. Evol. Microbiol.">
        <title>The Global Catalogue of Microorganisms (GCM) 10K type strain sequencing project: providing services to taxonomists for standard genome sequencing and annotation.</title>
        <authorList>
            <consortium name="The Broad Institute Genomics Platform"/>
            <consortium name="The Broad Institute Genome Sequencing Center for Infectious Disease"/>
            <person name="Wu L."/>
            <person name="Ma J."/>
        </authorList>
    </citation>
    <scope>NUCLEOTIDE SEQUENCE [LARGE SCALE GENOMIC DNA]</scope>
    <source>
        <strain evidence="2">JCM 7356</strain>
    </source>
</reference>
<protein>
    <recommendedName>
        <fullName evidence="3">Transposase</fullName>
    </recommendedName>
</protein>
<dbReference type="RefSeq" id="WP_344641112.1">
    <property type="nucleotide sequence ID" value="NZ_BAAATR010000063.1"/>
</dbReference>
<gene>
    <name evidence="1" type="ORF">GCM10010430_75510</name>
</gene>
<evidence type="ECO:0000313" key="2">
    <source>
        <dbReference type="Proteomes" id="UP001500305"/>
    </source>
</evidence>
<sequence length="91" mass="10256">MFLPGQDNSPTARDGDDLLELLVATKLLVATELLARAEWDTAKETVKHWRILRHARCSPNWHTSAAKAVLTVERQRRKYSVISASSADVDR</sequence>
<evidence type="ECO:0008006" key="3">
    <source>
        <dbReference type="Google" id="ProtNLM"/>
    </source>
</evidence>
<dbReference type="Proteomes" id="UP001500305">
    <property type="component" value="Unassembled WGS sequence"/>
</dbReference>
<name>A0ABP5RYB4_9ACTN</name>